<dbReference type="EMBL" id="JBHSPH010000002">
    <property type="protein sequence ID" value="MFC5862068.1"/>
    <property type="molecule type" value="Genomic_DNA"/>
</dbReference>
<evidence type="ECO:0000313" key="1">
    <source>
        <dbReference type="EMBL" id="MFC5862068.1"/>
    </source>
</evidence>
<comment type="caution">
    <text evidence="1">The sequence shown here is derived from an EMBL/GenBank/DDBJ whole genome shotgun (WGS) entry which is preliminary data.</text>
</comment>
<keyword evidence="2" id="KW-1185">Reference proteome</keyword>
<proteinExistence type="predicted"/>
<accession>A0ABW1ED87</accession>
<reference evidence="2" key="1">
    <citation type="journal article" date="2019" name="Int. J. Syst. Evol. Microbiol.">
        <title>The Global Catalogue of Microorganisms (GCM) 10K type strain sequencing project: providing services to taxonomists for standard genome sequencing and annotation.</title>
        <authorList>
            <consortium name="The Broad Institute Genomics Platform"/>
            <consortium name="The Broad Institute Genome Sequencing Center for Infectious Disease"/>
            <person name="Wu L."/>
            <person name="Ma J."/>
        </authorList>
    </citation>
    <scope>NUCLEOTIDE SEQUENCE [LARGE SCALE GENOMIC DNA]</scope>
    <source>
        <strain evidence="2">JCM 4087</strain>
    </source>
</reference>
<dbReference type="Proteomes" id="UP001596091">
    <property type="component" value="Unassembled WGS sequence"/>
</dbReference>
<sequence>MAIGAAELRRWIESLPEASEVAIDEGGLTLIEIGGDAYLEVGGVPLENEDSLHSTT</sequence>
<organism evidence="1 2">
    <name type="scientific">Acidicapsa dinghuensis</name>
    <dbReference type="NCBI Taxonomy" id="2218256"/>
    <lineage>
        <taxon>Bacteria</taxon>
        <taxon>Pseudomonadati</taxon>
        <taxon>Acidobacteriota</taxon>
        <taxon>Terriglobia</taxon>
        <taxon>Terriglobales</taxon>
        <taxon>Acidobacteriaceae</taxon>
        <taxon>Acidicapsa</taxon>
    </lineage>
</organism>
<name>A0ABW1ED87_9BACT</name>
<dbReference type="RefSeq" id="WP_263338121.1">
    <property type="nucleotide sequence ID" value="NZ_JAGSYH010000004.1"/>
</dbReference>
<protein>
    <submittedName>
        <fullName evidence="1">Uncharacterized protein</fullName>
    </submittedName>
</protein>
<evidence type="ECO:0000313" key="2">
    <source>
        <dbReference type="Proteomes" id="UP001596091"/>
    </source>
</evidence>
<gene>
    <name evidence="1" type="ORF">ACFPT7_07170</name>
</gene>